<dbReference type="EMBL" id="CP009641">
    <property type="protein sequence ID" value="AJI11392.1"/>
    <property type="molecule type" value="Genomic_DNA"/>
</dbReference>
<dbReference type="RefSeq" id="WP_162014307.1">
    <property type="nucleotide sequence ID" value="NZ_CP009641.1"/>
</dbReference>
<dbReference type="AlphaFoldDB" id="A0AAN0SWM2"/>
<sequence>MKQSGILQNNLVVLRAEKCWSQTDLANQARVSIDKQSSQLKRITTQFNIFKEKRNF</sequence>
<accession>A0AAN0SWM2</accession>
<name>A0AAN0SWM2_BACCE</name>
<reference evidence="1 2" key="1">
    <citation type="journal article" date="2015" name="Genome Announc.">
        <title>Complete genome sequences for 35 biothreat assay-relevant bacillus species.</title>
        <authorList>
            <person name="Johnson S.L."/>
            <person name="Daligault H.E."/>
            <person name="Davenport K.W."/>
            <person name="Jaissle J."/>
            <person name="Frey K.G."/>
            <person name="Ladner J.T."/>
            <person name="Broomall S.M."/>
            <person name="Bishop-Lilly K.A."/>
            <person name="Bruce D.C."/>
            <person name="Gibbons H.S."/>
            <person name="Coyne S.R."/>
            <person name="Lo C.C."/>
            <person name="Meincke L."/>
            <person name="Munk A.C."/>
            <person name="Koroleva G.I."/>
            <person name="Rosenzweig C.N."/>
            <person name="Palacios G.F."/>
            <person name="Redden C.L."/>
            <person name="Minogue T.D."/>
            <person name="Chain P.S."/>
        </authorList>
    </citation>
    <scope>NUCLEOTIDE SEQUENCE [LARGE SCALE GENOMIC DNA]</scope>
    <source>
        <strain evidence="1 2">03BB108</strain>
    </source>
</reference>
<organism evidence="1 2">
    <name type="scientific">Bacillus cereus 03BB108</name>
    <dbReference type="NCBI Taxonomy" id="451709"/>
    <lineage>
        <taxon>Bacteria</taxon>
        <taxon>Bacillati</taxon>
        <taxon>Bacillota</taxon>
        <taxon>Bacilli</taxon>
        <taxon>Bacillales</taxon>
        <taxon>Bacillaceae</taxon>
        <taxon>Bacillus</taxon>
        <taxon>Bacillus cereus group</taxon>
    </lineage>
</organism>
<evidence type="ECO:0000313" key="1">
    <source>
        <dbReference type="EMBL" id="AJI11392.1"/>
    </source>
</evidence>
<protein>
    <submittedName>
        <fullName evidence="1">Transcriptional regulator, Cro/CI domain protein</fullName>
    </submittedName>
</protein>
<dbReference type="Proteomes" id="UP000031861">
    <property type="component" value="Chromosome"/>
</dbReference>
<proteinExistence type="predicted"/>
<evidence type="ECO:0000313" key="2">
    <source>
        <dbReference type="Proteomes" id="UP000031861"/>
    </source>
</evidence>
<gene>
    <name evidence="1" type="primary">lanR</name>
    <name evidence="1" type="ORF">AK40_3645</name>
</gene>